<sequence>MVNTVLDKVIRIRKLIRTNKDAKIKMIEDYVYFKGVMFRMEKEIDEILIKKKEDLQLEELRKKKRRSNNDKALVRRCTKIEALEDINEIRGLENESVVTVTDGVLRVKRSEFRKKDAVKVNMHGEKFNAVLLSISPSGIVVKAKNGKKYKIMIQSIKKDDVRFIKLERSK</sequence>
<evidence type="ECO:0000313" key="1">
    <source>
        <dbReference type="EMBL" id="ELQ74614.1"/>
    </source>
</evidence>
<name>L7JT60_TRAHO</name>
<dbReference type="EMBL" id="JH994035">
    <property type="protein sequence ID" value="ELQ74614.1"/>
    <property type="molecule type" value="Genomic_DNA"/>
</dbReference>
<gene>
    <name evidence="1" type="ORF">THOM_2528</name>
</gene>
<dbReference type="InParanoid" id="L7JT60"/>
<dbReference type="OMA" id="IKMIEDY"/>
<dbReference type="AlphaFoldDB" id="L7JT60"/>
<dbReference type="HOGENOM" id="CLU_1571800_0_0_1"/>
<accession>L7JT60</accession>
<dbReference type="VEuPathDB" id="MicrosporidiaDB:THOM_2528"/>
<dbReference type="Proteomes" id="UP000011185">
    <property type="component" value="Unassembled WGS sequence"/>
</dbReference>
<dbReference type="OrthoDB" id="2194038at2759"/>
<reference evidence="1 2" key="1">
    <citation type="journal article" date="2012" name="PLoS Pathog.">
        <title>The genome of the obligate intracellular parasite Trachipleistophora hominis: new insights into microsporidian genome dynamics and reductive evolution.</title>
        <authorList>
            <person name="Heinz E."/>
            <person name="Williams T.A."/>
            <person name="Nakjang S."/>
            <person name="Noel C.J."/>
            <person name="Swan D.C."/>
            <person name="Goldberg A.V."/>
            <person name="Harris S.R."/>
            <person name="Weinmaier T."/>
            <person name="Markert S."/>
            <person name="Becher D."/>
            <person name="Bernhardt J."/>
            <person name="Dagan T."/>
            <person name="Hacker C."/>
            <person name="Lucocq J.M."/>
            <person name="Schweder T."/>
            <person name="Rattei T."/>
            <person name="Hall N."/>
            <person name="Hirt R.P."/>
            <person name="Embley T.M."/>
        </authorList>
    </citation>
    <scope>NUCLEOTIDE SEQUENCE [LARGE SCALE GENOMIC DNA]</scope>
</reference>
<protein>
    <submittedName>
        <fullName evidence="1">Uncharacterized protein</fullName>
    </submittedName>
</protein>
<proteinExistence type="predicted"/>
<organism evidence="1 2">
    <name type="scientific">Trachipleistophora hominis</name>
    <name type="common">Microsporidian parasite</name>
    <dbReference type="NCBI Taxonomy" id="72359"/>
    <lineage>
        <taxon>Eukaryota</taxon>
        <taxon>Fungi</taxon>
        <taxon>Fungi incertae sedis</taxon>
        <taxon>Microsporidia</taxon>
        <taxon>Pleistophoridae</taxon>
        <taxon>Trachipleistophora</taxon>
    </lineage>
</organism>
<keyword evidence="2" id="KW-1185">Reference proteome</keyword>
<evidence type="ECO:0000313" key="2">
    <source>
        <dbReference type="Proteomes" id="UP000011185"/>
    </source>
</evidence>